<feature type="compositionally biased region" description="Pro residues" evidence="6">
    <location>
        <begin position="248"/>
        <end position="261"/>
    </location>
</feature>
<dbReference type="OrthoDB" id="1306014at2759"/>
<evidence type="ECO:0000313" key="8">
    <source>
        <dbReference type="EMBL" id="KXS95829.1"/>
    </source>
</evidence>
<feature type="compositionally biased region" description="Basic and acidic residues" evidence="6">
    <location>
        <begin position="349"/>
        <end position="365"/>
    </location>
</feature>
<evidence type="ECO:0000256" key="2">
    <source>
        <dbReference type="ARBA" id="ARBA00022723"/>
    </source>
</evidence>
<dbReference type="AlphaFoldDB" id="A0A139H0A6"/>
<evidence type="ECO:0000256" key="6">
    <source>
        <dbReference type="SAM" id="MobiDB-lite"/>
    </source>
</evidence>
<evidence type="ECO:0000256" key="1">
    <source>
        <dbReference type="ARBA" id="ARBA00004123"/>
    </source>
</evidence>
<dbReference type="PANTHER" id="PTHR23215">
    <property type="entry name" value="ZINC FINGER PROTEIN 207"/>
    <property type="match status" value="1"/>
</dbReference>
<dbReference type="InterPro" id="IPR013087">
    <property type="entry name" value="Znf_C2H2_type"/>
</dbReference>
<feature type="domain" description="C2H2-type" evidence="7">
    <location>
        <begin position="45"/>
        <end position="68"/>
    </location>
</feature>
<feature type="compositionally biased region" description="Basic and acidic residues" evidence="6">
    <location>
        <begin position="143"/>
        <end position="152"/>
    </location>
</feature>
<gene>
    <name evidence="8" type="ORF">AC578_1183</name>
</gene>
<evidence type="ECO:0000256" key="3">
    <source>
        <dbReference type="ARBA" id="ARBA00022771"/>
    </source>
</evidence>
<dbReference type="GO" id="GO:0005634">
    <property type="term" value="C:nucleus"/>
    <property type="evidence" value="ECO:0007669"/>
    <property type="project" value="UniProtKB-SubCell"/>
</dbReference>
<feature type="region of interest" description="Disordered" evidence="6">
    <location>
        <begin position="122"/>
        <end position="152"/>
    </location>
</feature>
<keyword evidence="3" id="KW-0863">Zinc-finger</keyword>
<feature type="region of interest" description="Disordered" evidence="6">
    <location>
        <begin position="343"/>
        <end position="418"/>
    </location>
</feature>
<sequence length="418" mass="44906">MAGGKKRRNITLKECLARPFCYYCERDFDDQKVLVDHQKSKHFHCQVNGCHRKLGTAGGLRVHMQQVHKEDLHEVPNAIAGREDPNIEVFAMIGIPESIVNAYQKAITDSYEAHAHKFRQETGNFLPGSIDPEEMPVNKKRRTEPTEEEKAAKKAEILRRKEEVLARKRAAAEGRPVCNAAAAAPAPPVAAKPVTPVPAQVYNTPPAVHPLPPRTFPPSSGTFAPAIVQPTMPHPTFGSYPPNFPPPMPPNMHPTLPPPTPYGHASPGPNVGPPVGLPFLPPPGVRGPPMPSGFVPPPGFGAPAHTGVASQGNLPGLKPPQASKSVTGNSLADDISQLIDEAQAKVKAASKESSRNSEQNSKAEHSASLPEKANAAGKKKAEKVSEKSFQPLADNMTSFEESRARTPKYATGRGELGI</sequence>
<evidence type="ECO:0000313" key="9">
    <source>
        <dbReference type="Proteomes" id="UP000070133"/>
    </source>
</evidence>
<keyword evidence="9" id="KW-1185">Reference proteome</keyword>
<dbReference type="EMBL" id="LFZN01000197">
    <property type="protein sequence ID" value="KXS95829.1"/>
    <property type="molecule type" value="Genomic_DNA"/>
</dbReference>
<evidence type="ECO:0000256" key="4">
    <source>
        <dbReference type="ARBA" id="ARBA00022833"/>
    </source>
</evidence>
<evidence type="ECO:0000256" key="5">
    <source>
        <dbReference type="ARBA" id="ARBA00023242"/>
    </source>
</evidence>
<dbReference type="GO" id="GO:0008270">
    <property type="term" value="F:zinc ion binding"/>
    <property type="evidence" value="ECO:0007669"/>
    <property type="project" value="UniProtKB-KW"/>
</dbReference>
<accession>A0A139H0A6</accession>
<feature type="compositionally biased region" description="Pro residues" evidence="6">
    <location>
        <begin position="270"/>
        <end position="300"/>
    </location>
</feature>
<feature type="region of interest" description="Disordered" evidence="6">
    <location>
        <begin position="248"/>
        <end position="330"/>
    </location>
</feature>
<comment type="subcellular location">
    <subcellularLocation>
        <location evidence="1">Nucleus</location>
    </subcellularLocation>
</comment>
<organism evidence="8 9">
    <name type="scientific">Pseudocercospora eumusae</name>
    <dbReference type="NCBI Taxonomy" id="321146"/>
    <lineage>
        <taxon>Eukaryota</taxon>
        <taxon>Fungi</taxon>
        <taxon>Dikarya</taxon>
        <taxon>Ascomycota</taxon>
        <taxon>Pezizomycotina</taxon>
        <taxon>Dothideomycetes</taxon>
        <taxon>Dothideomycetidae</taxon>
        <taxon>Mycosphaerellales</taxon>
        <taxon>Mycosphaerellaceae</taxon>
        <taxon>Pseudocercospora</taxon>
    </lineage>
</organism>
<dbReference type="PROSITE" id="PS00028">
    <property type="entry name" value="ZINC_FINGER_C2H2_1"/>
    <property type="match status" value="1"/>
</dbReference>
<proteinExistence type="predicted"/>
<dbReference type="STRING" id="321146.A0A139H0A6"/>
<dbReference type="PANTHER" id="PTHR23215:SF0">
    <property type="entry name" value="BUB3-INTERACTING AND GLEBS MOTIF-CONTAINING PROTEIN ZNF207"/>
    <property type="match status" value="1"/>
</dbReference>
<protein>
    <recommendedName>
        <fullName evidence="7">C2H2-type domain-containing protein</fullName>
    </recommendedName>
</protein>
<name>A0A139H0A6_9PEZI</name>
<keyword evidence="4" id="KW-0862">Zinc</keyword>
<dbReference type="Proteomes" id="UP000070133">
    <property type="component" value="Unassembled WGS sequence"/>
</dbReference>
<dbReference type="CDD" id="cd20908">
    <property type="entry name" value="SUF4-like"/>
    <property type="match status" value="1"/>
</dbReference>
<evidence type="ECO:0000259" key="7">
    <source>
        <dbReference type="PROSITE" id="PS00028"/>
    </source>
</evidence>
<dbReference type="SMART" id="SM00355">
    <property type="entry name" value="ZnF_C2H2"/>
    <property type="match status" value="2"/>
</dbReference>
<reference evidence="8 9" key="1">
    <citation type="submission" date="2015-07" db="EMBL/GenBank/DDBJ databases">
        <title>Comparative genomics of the Sigatoka disease complex on banana suggests a link between parallel evolutionary changes in Pseudocercospora fijiensis and Pseudocercospora eumusae and increased virulence on the banana host.</title>
        <authorList>
            <person name="Chang T.-C."/>
            <person name="Salvucci A."/>
            <person name="Crous P.W."/>
            <person name="Stergiopoulos I."/>
        </authorList>
    </citation>
    <scope>NUCLEOTIDE SEQUENCE [LARGE SCALE GENOMIC DNA]</scope>
    <source>
        <strain evidence="8 9">CBS 114824</strain>
    </source>
</reference>
<comment type="caution">
    <text evidence="8">The sequence shown here is derived from an EMBL/GenBank/DDBJ whole genome shotgun (WGS) entry which is preliminary data.</text>
</comment>
<keyword evidence="2" id="KW-0479">Metal-binding</keyword>
<keyword evidence="5" id="KW-0539">Nucleus</keyword>